<dbReference type="Proteomes" id="UP000076420">
    <property type="component" value="Unassembled WGS sequence"/>
</dbReference>
<organism evidence="1 2">
    <name type="scientific">Biomphalaria glabrata</name>
    <name type="common">Bloodfluke planorb</name>
    <name type="synonym">Freshwater snail</name>
    <dbReference type="NCBI Taxonomy" id="6526"/>
    <lineage>
        <taxon>Eukaryota</taxon>
        <taxon>Metazoa</taxon>
        <taxon>Spiralia</taxon>
        <taxon>Lophotrochozoa</taxon>
        <taxon>Mollusca</taxon>
        <taxon>Gastropoda</taxon>
        <taxon>Heterobranchia</taxon>
        <taxon>Euthyneura</taxon>
        <taxon>Panpulmonata</taxon>
        <taxon>Hygrophila</taxon>
        <taxon>Lymnaeoidea</taxon>
        <taxon>Planorbidae</taxon>
        <taxon>Biomphalaria</taxon>
    </lineage>
</organism>
<sequence length="105" mass="12235">MVHALDIAYWFDVSLLSMNAFINAGAVDNFSDTDKELQKVYTSIVADFVQGQVNTNRWPQYEPDEGYYLEFNSHPLVMKQFARDKQNFWRSELPQKLSMISSRCS</sequence>
<gene>
    <name evidence="1" type="primary">106062063</name>
</gene>
<evidence type="ECO:0000313" key="1">
    <source>
        <dbReference type="EnsemblMetazoa" id="BGLB032549-PA"/>
    </source>
</evidence>
<accession>A0A2C9LLN7</accession>
<dbReference type="Gene3D" id="3.40.50.1820">
    <property type="entry name" value="alpha/beta hydrolase"/>
    <property type="match status" value="1"/>
</dbReference>
<proteinExistence type="predicted"/>
<dbReference type="EnsemblMetazoa" id="BGLB032549-RA">
    <property type="protein sequence ID" value="BGLB032549-PA"/>
    <property type="gene ID" value="BGLB032549"/>
</dbReference>
<dbReference type="VEuPathDB" id="VectorBase:BGLB032549"/>
<dbReference type="AlphaFoldDB" id="A0A2C9LLN7"/>
<protein>
    <submittedName>
        <fullName evidence="1">Uncharacterized protein</fullName>
    </submittedName>
</protein>
<dbReference type="InterPro" id="IPR029058">
    <property type="entry name" value="AB_hydrolase_fold"/>
</dbReference>
<dbReference type="SUPFAM" id="SSF53474">
    <property type="entry name" value="alpha/beta-Hydrolases"/>
    <property type="match status" value="1"/>
</dbReference>
<evidence type="ECO:0000313" key="2">
    <source>
        <dbReference type="Proteomes" id="UP000076420"/>
    </source>
</evidence>
<dbReference type="VEuPathDB" id="VectorBase:BGLAX_049553"/>
<name>A0A2C9LLN7_BIOGL</name>
<reference evidence="1" key="1">
    <citation type="submission" date="2020-05" db="UniProtKB">
        <authorList>
            <consortium name="EnsemblMetazoa"/>
        </authorList>
    </citation>
    <scope>IDENTIFICATION</scope>
    <source>
        <strain evidence="1">BB02</strain>
    </source>
</reference>
<dbReference type="KEGG" id="bgt:106062063"/>